<evidence type="ECO:0000313" key="3">
    <source>
        <dbReference type="Proteomes" id="UP000319483"/>
    </source>
</evidence>
<dbReference type="EMBL" id="VMHM01000015">
    <property type="protein sequence ID" value="TSJ97655.1"/>
    <property type="molecule type" value="Genomic_DNA"/>
</dbReference>
<dbReference type="SUPFAM" id="SSF69279">
    <property type="entry name" value="Phage tail proteins"/>
    <property type="match status" value="1"/>
</dbReference>
<evidence type="ECO:0000313" key="2">
    <source>
        <dbReference type="EMBL" id="TSJ97655.1"/>
    </source>
</evidence>
<feature type="compositionally biased region" description="Basic residues" evidence="1">
    <location>
        <begin position="229"/>
        <end position="239"/>
    </location>
</feature>
<dbReference type="PANTHER" id="PTHR35862:SF3">
    <property type="entry name" value="FELS-2 PROPHAGE PROTEIN"/>
    <property type="match status" value="1"/>
</dbReference>
<sequence>MKQPAYTISINNKDITSNFDKRLISMQITENRGLDADSISIELDDSDGALQLPKRGIEISVSLGWFNDNVILQNIFTIDECEHTGAPDVLSIRGKSANLRDSLNEKREKSYDSTTLRAIVAEIAKRHNLDYRIDKSLGDESITHLDQTNESDASFLTRICNDLNAAATLKNGMLIVFKKGIAKTVNGHDIPTATITRKLGDQHRFAIADRKAYTGVKAYWIDYRQQKKQQAKTTRKPKNKAQNQNKQTDNGVLVGADGNVKILRHTYASKQNAYRAARNEWEKLQRGASQFSINLAEGRPDMYPEMPVAVTGFKKEIDSTLWTITRCTHTLNSATGYSTFVELEIKLQNDEIPLEEQEDK</sequence>
<protein>
    <submittedName>
        <fullName evidence="2">Phage late control D family protein</fullName>
    </submittedName>
</protein>
<dbReference type="AlphaFoldDB" id="A0A556S979"/>
<feature type="region of interest" description="Disordered" evidence="1">
    <location>
        <begin position="229"/>
        <end position="251"/>
    </location>
</feature>
<proteinExistence type="predicted"/>
<dbReference type="Pfam" id="PF05954">
    <property type="entry name" value="Phage_GPD"/>
    <property type="match status" value="1"/>
</dbReference>
<name>A0A556S979_9GAMM</name>
<organism evidence="2 3">
    <name type="scientific">Gilliamella apicola</name>
    <dbReference type="NCBI Taxonomy" id="1196095"/>
    <lineage>
        <taxon>Bacteria</taxon>
        <taxon>Pseudomonadati</taxon>
        <taxon>Pseudomonadota</taxon>
        <taxon>Gammaproteobacteria</taxon>
        <taxon>Orbales</taxon>
        <taxon>Orbaceae</taxon>
        <taxon>Gilliamella</taxon>
    </lineage>
</organism>
<dbReference type="Proteomes" id="UP000319483">
    <property type="component" value="Unassembled WGS sequence"/>
</dbReference>
<reference evidence="2 3" key="1">
    <citation type="submission" date="2019-07" db="EMBL/GenBank/DDBJ databases">
        <title>Gilliamella genomes.</title>
        <authorList>
            <person name="Zheng H."/>
        </authorList>
    </citation>
    <scope>NUCLEOTIDE SEQUENCE [LARGE SCALE GENOMIC DNA]</scope>
    <source>
        <strain evidence="2 3">W8127</strain>
    </source>
</reference>
<accession>A0A556S979</accession>
<dbReference type="InterPro" id="IPR052726">
    <property type="entry name" value="Phage_Baseplate_Hub"/>
</dbReference>
<dbReference type="PANTHER" id="PTHR35862">
    <property type="entry name" value="FELS-2 PROPHAGE PROTEIN"/>
    <property type="match status" value="1"/>
</dbReference>
<evidence type="ECO:0000256" key="1">
    <source>
        <dbReference type="SAM" id="MobiDB-lite"/>
    </source>
</evidence>
<comment type="caution">
    <text evidence="2">The sequence shown here is derived from an EMBL/GenBank/DDBJ whole genome shotgun (WGS) entry which is preliminary data.</text>
</comment>
<gene>
    <name evidence="2" type="ORF">FPQ15_11145</name>
</gene>
<dbReference type="RefSeq" id="WP_144092758.1">
    <property type="nucleotide sequence ID" value="NZ_VMHM01000015.1"/>
</dbReference>